<comment type="caution">
    <text evidence="1">The sequence shown here is derived from an EMBL/GenBank/DDBJ whole genome shotgun (WGS) entry which is preliminary data.</text>
</comment>
<dbReference type="EMBL" id="DYYI01000108">
    <property type="protein sequence ID" value="HJE20600.1"/>
    <property type="molecule type" value="Genomic_DNA"/>
</dbReference>
<reference evidence="1" key="1">
    <citation type="journal article" date="2021" name="PeerJ">
        <title>Extensive microbial diversity within the chicken gut microbiome revealed by metagenomics and culture.</title>
        <authorList>
            <person name="Gilroy R."/>
            <person name="Ravi A."/>
            <person name="Getino M."/>
            <person name="Pursley I."/>
            <person name="Horton D.L."/>
            <person name="Alikhan N.F."/>
            <person name="Baker D."/>
            <person name="Gharbi K."/>
            <person name="Hall N."/>
            <person name="Watson M."/>
            <person name="Adriaenssens E.M."/>
            <person name="Foster-Nyarko E."/>
            <person name="Jarju S."/>
            <person name="Secka A."/>
            <person name="Antonio M."/>
            <person name="Oren A."/>
            <person name="Chaudhuri R.R."/>
            <person name="La Ragione R."/>
            <person name="Hildebrand F."/>
            <person name="Pallen M.J."/>
        </authorList>
    </citation>
    <scope>NUCLEOTIDE SEQUENCE</scope>
    <source>
        <strain evidence="1">6019</strain>
    </source>
</reference>
<dbReference type="Proteomes" id="UP000763505">
    <property type="component" value="Unassembled WGS sequence"/>
</dbReference>
<gene>
    <name evidence="1" type="ORF">K8V35_09625</name>
</gene>
<organism evidence="1 2">
    <name type="scientific">Aliicoccus persicus</name>
    <dbReference type="NCBI Taxonomy" id="930138"/>
    <lineage>
        <taxon>Bacteria</taxon>
        <taxon>Bacillati</taxon>
        <taxon>Bacillota</taxon>
        <taxon>Bacilli</taxon>
        <taxon>Bacillales</taxon>
        <taxon>Staphylococcaceae</taxon>
        <taxon>Aliicoccus</taxon>
    </lineage>
</organism>
<dbReference type="InterPro" id="IPR057895">
    <property type="entry name" value="Mom"/>
</dbReference>
<dbReference type="AlphaFoldDB" id="A0A921DYR5"/>
<dbReference type="Pfam" id="PF25680">
    <property type="entry name" value="Mom"/>
    <property type="match status" value="1"/>
</dbReference>
<name>A0A921DYR5_9STAP</name>
<protein>
    <submittedName>
        <fullName evidence="1">Uncharacterized protein</fullName>
    </submittedName>
</protein>
<evidence type="ECO:0000313" key="2">
    <source>
        <dbReference type="Proteomes" id="UP000763505"/>
    </source>
</evidence>
<accession>A0A921DYR5</accession>
<sequence>MKETKGLGVLTFQEVGYETAKEMIIKNHYSKKWNAAFGTFNVGVYKEGVLKGVAVYGNLMNTKSYGNISNHGAGSVIELNRLWIDDELGHNAETLLISSSIKILKKVRPEVKYIQSFADGRLGCGTIYKAANFDYYGYTKSLFFKDDLTGEVFHKVPLENTEVMTGMMAKNALYFSGRLTAFYVKTYRYIYNLDKKDKAKLKSIPYPKYEKGQEWIENYMHPPGLLARLYVMYDFIGDVYNAKKAKMELVSLGYDEMEIKTLFDRKSKNKTFLRLKKERFNTQKSKELARLKIEGYLDEVDEVDDVDQTDIFDFI</sequence>
<reference evidence="1" key="2">
    <citation type="submission" date="2021-09" db="EMBL/GenBank/DDBJ databases">
        <authorList>
            <person name="Gilroy R."/>
        </authorList>
    </citation>
    <scope>NUCLEOTIDE SEQUENCE</scope>
    <source>
        <strain evidence="1">6019</strain>
    </source>
</reference>
<proteinExistence type="predicted"/>
<evidence type="ECO:0000313" key="1">
    <source>
        <dbReference type="EMBL" id="HJE20600.1"/>
    </source>
</evidence>